<accession>A0A9J6B2I5</accession>
<comment type="caution">
    <text evidence="1">The sequence shown here is derived from an EMBL/GenBank/DDBJ whole genome shotgun (WGS) entry which is preliminary data.</text>
</comment>
<reference evidence="1 2" key="1">
    <citation type="submission" date="2020-09" db="EMBL/GenBank/DDBJ databases">
        <title>De no assembly of potato wild relative species, Solanum commersonii.</title>
        <authorList>
            <person name="Cho K."/>
        </authorList>
    </citation>
    <scope>NUCLEOTIDE SEQUENCE [LARGE SCALE GENOMIC DNA]</scope>
    <source>
        <strain evidence="1">LZ3.2</strain>
        <tissue evidence="1">Leaf</tissue>
    </source>
</reference>
<evidence type="ECO:0000313" key="1">
    <source>
        <dbReference type="EMBL" id="KAG5630965.1"/>
    </source>
</evidence>
<protein>
    <submittedName>
        <fullName evidence="1">Uncharacterized protein</fullName>
    </submittedName>
</protein>
<name>A0A9J6B2I5_SOLCO</name>
<dbReference type="AlphaFoldDB" id="A0A9J6B2I5"/>
<sequence>MPLASQVGLTQGSRLKFATMQNKSVMSRAIRWIVDAFREIKGNQGGLRQTAESFDELDPACQVIRPANFSPLPSKSNPQPPKEN</sequence>
<organism evidence="1 2">
    <name type="scientific">Solanum commersonii</name>
    <name type="common">Commerson's wild potato</name>
    <name type="synonym">Commerson's nightshade</name>
    <dbReference type="NCBI Taxonomy" id="4109"/>
    <lineage>
        <taxon>Eukaryota</taxon>
        <taxon>Viridiplantae</taxon>
        <taxon>Streptophyta</taxon>
        <taxon>Embryophyta</taxon>
        <taxon>Tracheophyta</taxon>
        <taxon>Spermatophyta</taxon>
        <taxon>Magnoliopsida</taxon>
        <taxon>eudicotyledons</taxon>
        <taxon>Gunneridae</taxon>
        <taxon>Pentapetalae</taxon>
        <taxon>asterids</taxon>
        <taxon>lamiids</taxon>
        <taxon>Solanales</taxon>
        <taxon>Solanaceae</taxon>
        <taxon>Solanoideae</taxon>
        <taxon>Solaneae</taxon>
        <taxon>Solanum</taxon>
    </lineage>
</organism>
<keyword evidence="2" id="KW-1185">Reference proteome</keyword>
<proteinExistence type="predicted"/>
<gene>
    <name evidence="1" type="ORF">H5410_002682</name>
</gene>
<dbReference type="Proteomes" id="UP000824120">
    <property type="component" value="Chromosome 1"/>
</dbReference>
<dbReference type="EMBL" id="JACXVP010000001">
    <property type="protein sequence ID" value="KAG5630965.1"/>
    <property type="molecule type" value="Genomic_DNA"/>
</dbReference>
<evidence type="ECO:0000313" key="2">
    <source>
        <dbReference type="Proteomes" id="UP000824120"/>
    </source>
</evidence>